<dbReference type="InterPro" id="IPR001509">
    <property type="entry name" value="Epimerase_deHydtase"/>
</dbReference>
<protein>
    <submittedName>
        <fullName evidence="3">SDR family NAD(P)-dependent oxidoreductase</fullName>
    </submittedName>
</protein>
<dbReference type="Gene3D" id="3.90.25.10">
    <property type="entry name" value="UDP-galactose 4-epimerase, domain 1"/>
    <property type="match status" value="1"/>
</dbReference>
<sequence length="323" mass="35805">MQKILVTGGAGFIGSHVVDALVEQEKSVLIADNLSTGKSAHVNPSDNTHFFDVDITNRDALEQIFRQHSDIDGVIHLAAQSKASPSLDAPEHDANINIHGTVNVLELTKAYKVKNFIYASSAAVYGDQQTLPIAEDVAVEPLSPYGVSKYAGEEYVKAYRRLYDIDARVLRFANVYGPRQSVDTEAGVITIFVEKLLNGEQPGIYGDGKQTRDFIYVKDVARAMLQCLFEAPSVPEASPVYNVSKGEETSIEELLQELCTIMNQRYRPLFMEKRTGDIEKSYLDNRKLRSHYAWEPETSLTDGLSATIAHAKRSGAPYEKIDS</sequence>
<dbReference type="InterPro" id="IPR036291">
    <property type="entry name" value="NAD(P)-bd_dom_sf"/>
</dbReference>
<reference evidence="3 4" key="1">
    <citation type="submission" date="2020-06" db="EMBL/GenBank/DDBJ databases">
        <title>Genomic analysis of Salicibibacter sp. NKC21-4.</title>
        <authorList>
            <person name="Oh Y.J."/>
        </authorList>
    </citation>
    <scope>NUCLEOTIDE SEQUENCE [LARGE SCALE GENOMIC DNA]</scope>
    <source>
        <strain evidence="3 4">NKC21-4</strain>
    </source>
</reference>
<dbReference type="Pfam" id="PF01370">
    <property type="entry name" value="Epimerase"/>
    <property type="match status" value="1"/>
</dbReference>
<dbReference type="Gene3D" id="3.40.50.720">
    <property type="entry name" value="NAD(P)-binding Rossmann-like Domain"/>
    <property type="match status" value="1"/>
</dbReference>
<dbReference type="AlphaFoldDB" id="A0A7T6Z805"/>
<dbReference type="InterPro" id="IPR057326">
    <property type="entry name" value="KR_dom"/>
</dbReference>
<accession>A0A7T6Z805</accession>
<organism evidence="3 4">
    <name type="scientific">Salicibibacter cibi</name>
    <dbReference type="NCBI Taxonomy" id="2743001"/>
    <lineage>
        <taxon>Bacteria</taxon>
        <taxon>Bacillati</taxon>
        <taxon>Bacillota</taxon>
        <taxon>Bacilli</taxon>
        <taxon>Bacillales</taxon>
        <taxon>Bacillaceae</taxon>
        <taxon>Salicibibacter</taxon>
    </lineage>
</organism>
<dbReference type="PANTHER" id="PTHR43000">
    <property type="entry name" value="DTDP-D-GLUCOSE 4,6-DEHYDRATASE-RELATED"/>
    <property type="match status" value="1"/>
</dbReference>
<evidence type="ECO:0000313" key="3">
    <source>
        <dbReference type="EMBL" id="QQK78501.1"/>
    </source>
</evidence>
<name>A0A7T6Z805_9BACI</name>
<evidence type="ECO:0000256" key="1">
    <source>
        <dbReference type="ARBA" id="ARBA00007637"/>
    </source>
</evidence>
<dbReference type="Proteomes" id="UP000595349">
    <property type="component" value="Chromosome"/>
</dbReference>
<comment type="similarity">
    <text evidence="1">Belongs to the NAD(P)-dependent epimerase/dehydratase family.</text>
</comment>
<evidence type="ECO:0000259" key="2">
    <source>
        <dbReference type="SMART" id="SM00822"/>
    </source>
</evidence>
<dbReference type="KEGG" id="scib:HUG20_00185"/>
<dbReference type="SUPFAM" id="SSF51735">
    <property type="entry name" value="NAD(P)-binding Rossmann-fold domains"/>
    <property type="match status" value="1"/>
</dbReference>
<keyword evidence="4" id="KW-1185">Reference proteome</keyword>
<dbReference type="RefSeq" id="WP_200086685.1">
    <property type="nucleotide sequence ID" value="NZ_CP054706.1"/>
</dbReference>
<proteinExistence type="inferred from homology"/>
<feature type="domain" description="Ketoreductase" evidence="2">
    <location>
        <begin position="2"/>
        <end position="145"/>
    </location>
</feature>
<gene>
    <name evidence="3" type="ORF">HUG20_00185</name>
</gene>
<dbReference type="EMBL" id="CP054706">
    <property type="protein sequence ID" value="QQK78501.1"/>
    <property type="molecule type" value="Genomic_DNA"/>
</dbReference>
<evidence type="ECO:0000313" key="4">
    <source>
        <dbReference type="Proteomes" id="UP000595349"/>
    </source>
</evidence>
<dbReference type="SMART" id="SM00822">
    <property type="entry name" value="PKS_KR"/>
    <property type="match status" value="1"/>
</dbReference>